<dbReference type="AlphaFoldDB" id="A0A177NPZ8"/>
<dbReference type="Pfam" id="PF22817">
    <property type="entry name" value="ApeP-like"/>
    <property type="match status" value="1"/>
</dbReference>
<dbReference type="EMBL" id="LUUK01000145">
    <property type="protein sequence ID" value="OAI20148.1"/>
    <property type="molecule type" value="Genomic_DNA"/>
</dbReference>
<gene>
    <name evidence="1" type="ORF">A1355_03045</name>
</gene>
<comment type="caution">
    <text evidence="1">The sequence shown here is derived from an EMBL/GenBank/DDBJ whole genome shotgun (WGS) entry which is preliminary data.</text>
</comment>
<dbReference type="Gene3D" id="3.10.129.10">
    <property type="entry name" value="Hotdog Thioesterase"/>
    <property type="match status" value="1"/>
</dbReference>
<dbReference type="OrthoDB" id="9800188at2"/>
<name>A0A177NPZ8_9GAMM</name>
<dbReference type="PIRSF" id="PIRSF020565">
    <property type="entry name" value="3Ho_Ac_ACP_DH_prd"/>
    <property type="match status" value="1"/>
</dbReference>
<reference evidence="2" key="1">
    <citation type="submission" date="2016-03" db="EMBL/GenBank/DDBJ databases">
        <authorList>
            <person name="Heylen K."/>
            <person name="De Vos P."/>
            <person name="Vekeman B."/>
        </authorList>
    </citation>
    <scope>NUCLEOTIDE SEQUENCE [LARGE SCALE GENOMIC DNA]</scope>
    <source>
        <strain evidence="2">R-45383</strain>
    </source>
</reference>
<dbReference type="InterPro" id="IPR029069">
    <property type="entry name" value="HotDog_dom_sf"/>
</dbReference>
<evidence type="ECO:0000313" key="2">
    <source>
        <dbReference type="Proteomes" id="UP000077628"/>
    </source>
</evidence>
<dbReference type="InterPro" id="IPR016776">
    <property type="entry name" value="ApeP-like_dehydratase"/>
</dbReference>
<dbReference type="Proteomes" id="UP000077628">
    <property type="component" value="Unassembled WGS sequence"/>
</dbReference>
<evidence type="ECO:0000313" key="1">
    <source>
        <dbReference type="EMBL" id="OAI20148.1"/>
    </source>
</evidence>
<sequence>MIGFDTPIAELLPHTGAMVLLDRLLHFDEAGVTAELTVRGDGLLFGDAERVPAWAGIEYMAQTIGVYAGLKAKQAGEPIRLGFLLGTRRYLGNVDYLPVGARLTVEAAKILQEGQLGVFECRIRGDNIDISATLNVFQPDDLHE</sequence>
<dbReference type="STRING" id="702114.A1355_03045"/>
<keyword evidence="2" id="KW-1185">Reference proteome</keyword>
<protein>
    <submittedName>
        <fullName evidence="1">3-hydroxylacyl-ACP dehydratase</fullName>
    </submittedName>
</protein>
<accession>A0A177NPZ8</accession>
<dbReference type="RefSeq" id="WP_064027450.1">
    <property type="nucleotide sequence ID" value="NZ_LUUK01000145.1"/>
</dbReference>
<organism evidence="1 2">
    <name type="scientific">Methylomonas koyamae</name>
    <dbReference type="NCBI Taxonomy" id="702114"/>
    <lineage>
        <taxon>Bacteria</taxon>
        <taxon>Pseudomonadati</taxon>
        <taxon>Pseudomonadota</taxon>
        <taxon>Gammaproteobacteria</taxon>
        <taxon>Methylococcales</taxon>
        <taxon>Methylococcaceae</taxon>
        <taxon>Methylomonas</taxon>
    </lineage>
</organism>
<dbReference type="CDD" id="cd01289">
    <property type="entry name" value="FabA_like"/>
    <property type="match status" value="1"/>
</dbReference>
<proteinExistence type="predicted"/>
<dbReference type="SUPFAM" id="SSF54637">
    <property type="entry name" value="Thioesterase/thiol ester dehydrase-isomerase"/>
    <property type="match status" value="1"/>
</dbReference>